<dbReference type="GO" id="GO:0009982">
    <property type="term" value="F:pseudouridine synthase activity"/>
    <property type="evidence" value="ECO:0007669"/>
    <property type="project" value="InterPro"/>
</dbReference>
<feature type="non-terminal residue" evidence="7">
    <location>
        <position position="490"/>
    </location>
</feature>
<evidence type="ECO:0000256" key="3">
    <source>
        <dbReference type="ARBA" id="ARBA00022840"/>
    </source>
</evidence>
<evidence type="ECO:0000313" key="7">
    <source>
        <dbReference type="EMBL" id="CAI2162233.1"/>
    </source>
</evidence>
<dbReference type="Proteomes" id="UP001153678">
    <property type="component" value="Unassembled WGS sequence"/>
</dbReference>
<dbReference type="GO" id="GO:0004176">
    <property type="term" value="F:ATP-dependent peptidase activity"/>
    <property type="evidence" value="ECO:0007669"/>
    <property type="project" value="InterPro"/>
</dbReference>
<dbReference type="EMBL" id="CAMKVN010000029">
    <property type="protein sequence ID" value="CAI2162233.1"/>
    <property type="molecule type" value="Genomic_DNA"/>
</dbReference>
<dbReference type="InterPro" id="IPR008269">
    <property type="entry name" value="Lon_proteolytic"/>
</dbReference>
<feature type="domain" description="AAA+ ATPase" evidence="6">
    <location>
        <begin position="2"/>
        <end position="155"/>
    </location>
</feature>
<keyword evidence="3" id="KW-0067">ATP-binding</keyword>
<comment type="caution">
    <text evidence="7">The sequence shown here is derived from an EMBL/GenBank/DDBJ whole genome shotgun (WGS) entry which is preliminary data.</text>
</comment>
<dbReference type="InterPro" id="IPR051782">
    <property type="entry name" value="ABC_Transporter_VariousFunc"/>
</dbReference>
<dbReference type="Gene3D" id="3.30.230.10">
    <property type="match status" value="1"/>
</dbReference>
<dbReference type="Gene3D" id="3.30.70.580">
    <property type="entry name" value="Pseudouridine synthase I, catalytic domain, N-terminal subdomain"/>
    <property type="match status" value="1"/>
</dbReference>
<dbReference type="SUPFAM" id="SSF55120">
    <property type="entry name" value="Pseudouridine synthase"/>
    <property type="match status" value="1"/>
</dbReference>
<dbReference type="SUPFAM" id="SSF52540">
    <property type="entry name" value="P-loop containing nucleoside triphosphate hydrolases"/>
    <property type="match status" value="1"/>
</dbReference>
<dbReference type="GO" id="GO:0004252">
    <property type="term" value="F:serine-type endopeptidase activity"/>
    <property type="evidence" value="ECO:0007669"/>
    <property type="project" value="InterPro"/>
</dbReference>
<keyword evidence="1" id="KW-0813">Transport</keyword>
<protein>
    <submittedName>
        <fullName evidence="7">12456_t:CDS:1</fullName>
    </submittedName>
</protein>
<dbReference type="Pfam" id="PF05362">
    <property type="entry name" value="Lon_C"/>
    <property type="match status" value="1"/>
</dbReference>
<dbReference type="InterPro" id="IPR027417">
    <property type="entry name" value="P-loop_NTPase"/>
</dbReference>
<gene>
    <name evidence="7" type="ORF">FWILDA_LOCUS455</name>
</gene>
<sequence>RQGTIHGFIGPNGAGKTTTLKCLMDGIEPSSGEIYLDNQKIRQNELVNQKIGFMTERVRFSDNMSVENFIHLAGQLRNISASEIEKRLRKSDLNNHRYKNFLDEPTSGLDPSYRGILLKQLEHARQRGVTILISSHILSDLQKLVDEVTFIDKGKIVYTGDKPADIEEIYEKLILKEKMKQPDQFTVQGSIENILSKVFQQKINILAASRTDKGVHALDQKFTLRLNRFFPPSELFNLLKKVLRQYVLIKKVQTVDNNFHPIRNVVSKEYRYFIDTGEYNIFQKKSNFAKIPNSFSNSPPKQKNLPPPIPKPPPIPVPDDYIGQLLEKGYNDAGVTKTLSVTKEGEKIIGGKCDDLVVIVRKKSAKVSCLYANADGPFFGTSGGTAFYLALISAIHKKPLPNNLASTGEIKINEKKVSAIGGLPDKIDAAFEKRTEILVLPESNKNFFKFETKNKNKPPTDQPQPEKKATLHFVDNCQQLRDLVFQNKLN</sequence>
<evidence type="ECO:0000256" key="2">
    <source>
        <dbReference type="ARBA" id="ARBA00022741"/>
    </source>
</evidence>
<evidence type="ECO:0000256" key="5">
    <source>
        <dbReference type="SAM" id="MobiDB-lite"/>
    </source>
</evidence>
<evidence type="ECO:0000313" key="8">
    <source>
        <dbReference type="Proteomes" id="UP001153678"/>
    </source>
</evidence>
<dbReference type="InterPro" id="IPR003439">
    <property type="entry name" value="ABC_transporter-like_ATP-bd"/>
</dbReference>
<keyword evidence="4" id="KW-0413">Isomerase</keyword>
<dbReference type="PANTHER" id="PTHR42939:SF1">
    <property type="entry name" value="ABC TRANSPORTER ATP-BINDING PROTEIN ALBC-RELATED"/>
    <property type="match status" value="1"/>
</dbReference>
<name>A0A9W4WL83_9GLOM</name>
<dbReference type="InterPro" id="IPR014721">
    <property type="entry name" value="Ribsml_uS5_D2-typ_fold_subgr"/>
</dbReference>
<dbReference type="GO" id="GO:0016887">
    <property type="term" value="F:ATP hydrolysis activity"/>
    <property type="evidence" value="ECO:0007669"/>
    <property type="project" value="InterPro"/>
</dbReference>
<proteinExistence type="predicted"/>
<organism evidence="7 8">
    <name type="scientific">Funneliformis geosporum</name>
    <dbReference type="NCBI Taxonomy" id="1117311"/>
    <lineage>
        <taxon>Eukaryota</taxon>
        <taxon>Fungi</taxon>
        <taxon>Fungi incertae sedis</taxon>
        <taxon>Mucoromycota</taxon>
        <taxon>Glomeromycotina</taxon>
        <taxon>Glomeromycetes</taxon>
        <taxon>Glomerales</taxon>
        <taxon>Glomeraceae</taxon>
        <taxon>Funneliformis</taxon>
    </lineage>
</organism>
<reference evidence="7" key="1">
    <citation type="submission" date="2022-08" db="EMBL/GenBank/DDBJ databases">
        <authorList>
            <person name="Kallberg Y."/>
            <person name="Tangrot J."/>
            <person name="Rosling A."/>
        </authorList>
    </citation>
    <scope>NUCLEOTIDE SEQUENCE</scope>
    <source>
        <strain evidence="7">Wild A</strain>
    </source>
</reference>
<dbReference type="InterPro" id="IPR020094">
    <property type="entry name" value="TruA/RsuA/RluB/E/F_N"/>
</dbReference>
<evidence type="ECO:0000256" key="1">
    <source>
        <dbReference type="ARBA" id="ARBA00022448"/>
    </source>
</evidence>
<accession>A0A9W4WL83</accession>
<keyword evidence="2" id="KW-0547">Nucleotide-binding</keyword>
<dbReference type="Pfam" id="PF00005">
    <property type="entry name" value="ABC_tran"/>
    <property type="match status" value="1"/>
</dbReference>
<dbReference type="OrthoDB" id="10255969at2759"/>
<dbReference type="GO" id="GO:0001522">
    <property type="term" value="P:pseudouridine synthesis"/>
    <property type="evidence" value="ECO:0007669"/>
    <property type="project" value="InterPro"/>
</dbReference>
<keyword evidence="8" id="KW-1185">Reference proteome</keyword>
<dbReference type="Gene3D" id="3.40.50.300">
    <property type="entry name" value="P-loop containing nucleotide triphosphate hydrolases"/>
    <property type="match status" value="2"/>
</dbReference>
<dbReference type="GO" id="GO:0003723">
    <property type="term" value="F:RNA binding"/>
    <property type="evidence" value="ECO:0007669"/>
    <property type="project" value="InterPro"/>
</dbReference>
<dbReference type="AlphaFoldDB" id="A0A9W4WL83"/>
<dbReference type="InterPro" id="IPR020103">
    <property type="entry name" value="PsdUridine_synth_cat_dom_sf"/>
</dbReference>
<dbReference type="GO" id="GO:0006508">
    <property type="term" value="P:proteolysis"/>
    <property type="evidence" value="ECO:0007669"/>
    <property type="project" value="InterPro"/>
</dbReference>
<feature type="region of interest" description="Disordered" evidence="5">
    <location>
        <begin position="293"/>
        <end position="313"/>
    </location>
</feature>
<dbReference type="GO" id="GO:0005524">
    <property type="term" value="F:ATP binding"/>
    <property type="evidence" value="ECO:0007669"/>
    <property type="project" value="UniProtKB-KW"/>
</dbReference>
<evidence type="ECO:0000256" key="4">
    <source>
        <dbReference type="ARBA" id="ARBA00023235"/>
    </source>
</evidence>
<dbReference type="InterPro" id="IPR003593">
    <property type="entry name" value="AAA+_ATPase"/>
</dbReference>
<dbReference type="SMART" id="SM00382">
    <property type="entry name" value="AAA"/>
    <property type="match status" value="1"/>
</dbReference>
<dbReference type="CDD" id="cd03230">
    <property type="entry name" value="ABC_DR_subfamily_A"/>
    <property type="match status" value="1"/>
</dbReference>
<dbReference type="PANTHER" id="PTHR42939">
    <property type="entry name" value="ABC TRANSPORTER ATP-BINDING PROTEIN ALBC-RELATED"/>
    <property type="match status" value="1"/>
</dbReference>
<dbReference type="SUPFAM" id="SSF54211">
    <property type="entry name" value="Ribosomal protein S5 domain 2-like"/>
    <property type="match status" value="1"/>
</dbReference>
<dbReference type="InterPro" id="IPR020568">
    <property type="entry name" value="Ribosomal_Su5_D2-typ_SF"/>
</dbReference>
<evidence type="ECO:0000259" key="6">
    <source>
        <dbReference type="SMART" id="SM00382"/>
    </source>
</evidence>